<feature type="transmembrane region" description="Helical" evidence="6">
    <location>
        <begin position="100"/>
        <end position="123"/>
    </location>
</feature>
<evidence type="ECO:0000313" key="7">
    <source>
        <dbReference type="EMBL" id="PQJ30632.1"/>
    </source>
</evidence>
<keyword evidence="5 6" id="KW-0472">Membrane</keyword>
<gene>
    <name evidence="7" type="ORF">BST92_01185</name>
</gene>
<proteinExistence type="predicted"/>
<comment type="subcellular location">
    <subcellularLocation>
        <location evidence="1">Cell membrane</location>
        <topology evidence="1">Multi-pass membrane protein</topology>
    </subcellularLocation>
</comment>
<keyword evidence="2" id="KW-1003">Cell membrane</keyword>
<dbReference type="Pfam" id="PF03739">
    <property type="entry name" value="LptF_LptG"/>
    <property type="match status" value="1"/>
</dbReference>
<dbReference type="Proteomes" id="UP000239747">
    <property type="component" value="Unassembled WGS sequence"/>
</dbReference>
<sequence length="357" mass="40914">MLKILDRYILKQYLGAFLLLLCLFIPIMITVHIAEKIGKILSKDIPFTEVMMYLLDFTIYFSNFLFPIFLFISTMFFTSKLANNTEIVAFLSSGVSYNRFLRPYIIGAVLVCVTALVFSTVFVPDAAAGFNEFQFKYFKSEKERQTNNVFRRISDDDYVYVSNYNSGRKTGYDFTLEHFNGNELEYKIYAERIAFKDSIYTLSRYKKRVLQENGEILTTKAKLDTILNFDIDELTPSSYVAETLSYQKLLDFIETEESRGNGNMNVYYVEKHKRTSIPVSALIFTIIAVAVSSVKKRGGMGVNLAIGLGIAMSYMFLDKVFGTIAEKSTSFEPWIAVWAPNIFFGIVALLLIRNARR</sequence>
<feature type="transmembrane region" description="Helical" evidence="6">
    <location>
        <begin position="275"/>
        <end position="294"/>
    </location>
</feature>
<name>A0A2S7U8L4_9FLAO</name>
<evidence type="ECO:0008006" key="9">
    <source>
        <dbReference type="Google" id="ProtNLM"/>
    </source>
</evidence>
<evidence type="ECO:0000256" key="5">
    <source>
        <dbReference type="ARBA" id="ARBA00023136"/>
    </source>
</evidence>
<evidence type="ECO:0000256" key="3">
    <source>
        <dbReference type="ARBA" id="ARBA00022692"/>
    </source>
</evidence>
<keyword evidence="8" id="KW-1185">Reference proteome</keyword>
<evidence type="ECO:0000256" key="6">
    <source>
        <dbReference type="SAM" id="Phobius"/>
    </source>
</evidence>
<evidence type="ECO:0000256" key="1">
    <source>
        <dbReference type="ARBA" id="ARBA00004651"/>
    </source>
</evidence>
<feature type="transmembrane region" description="Helical" evidence="6">
    <location>
        <begin position="12"/>
        <end position="34"/>
    </location>
</feature>
<dbReference type="RefSeq" id="WP_105069816.1">
    <property type="nucleotide sequence ID" value="NZ_MTPW01000001.1"/>
</dbReference>
<protein>
    <recommendedName>
        <fullName evidence="9">Permease</fullName>
    </recommendedName>
</protein>
<dbReference type="PANTHER" id="PTHR33529:SF8">
    <property type="entry name" value="PERMEASE, YJGP_YJGQ FAMILY"/>
    <property type="match status" value="1"/>
</dbReference>
<evidence type="ECO:0000256" key="2">
    <source>
        <dbReference type="ARBA" id="ARBA00022475"/>
    </source>
</evidence>
<feature type="transmembrane region" description="Helical" evidence="6">
    <location>
        <begin position="301"/>
        <end position="321"/>
    </location>
</feature>
<feature type="transmembrane region" description="Helical" evidence="6">
    <location>
        <begin position="333"/>
        <end position="352"/>
    </location>
</feature>
<evidence type="ECO:0000313" key="8">
    <source>
        <dbReference type="Proteomes" id="UP000239747"/>
    </source>
</evidence>
<feature type="transmembrane region" description="Helical" evidence="6">
    <location>
        <begin position="54"/>
        <end position="79"/>
    </location>
</feature>
<dbReference type="EMBL" id="MTPW01000001">
    <property type="protein sequence ID" value="PQJ30632.1"/>
    <property type="molecule type" value="Genomic_DNA"/>
</dbReference>
<keyword evidence="4 6" id="KW-1133">Transmembrane helix</keyword>
<dbReference type="AlphaFoldDB" id="A0A2S7U8L4"/>
<evidence type="ECO:0000256" key="4">
    <source>
        <dbReference type="ARBA" id="ARBA00022989"/>
    </source>
</evidence>
<dbReference type="GO" id="GO:0043190">
    <property type="term" value="C:ATP-binding cassette (ABC) transporter complex"/>
    <property type="evidence" value="ECO:0007669"/>
    <property type="project" value="TreeGrafter"/>
</dbReference>
<accession>A0A2S7U8L4</accession>
<dbReference type="InterPro" id="IPR005495">
    <property type="entry name" value="LptG/LptF_permease"/>
</dbReference>
<organism evidence="7 8">
    <name type="scientific">Nonlabens arenilitoris</name>
    <dbReference type="NCBI Taxonomy" id="1217969"/>
    <lineage>
        <taxon>Bacteria</taxon>
        <taxon>Pseudomonadati</taxon>
        <taxon>Bacteroidota</taxon>
        <taxon>Flavobacteriia</taxon>
        <taxon>Flavobacteriales</taxon>
        <taxon>Flavobacteriaceae</taxon>
        <taxon>Nonlabens</taxon>
    </lineage>
</organism>
<dbReference type="OrthoDB" id="9807977at2"/>
<comment type="caution">
    <text evidence="7">The sequence shown here is derived from an EMBL/GenBank/DDBJ whole genome shotgun (WGS) entry which is preliminary data.</text>
</comment>
<dbReference type="GO" id="GO:0015920">
    <property type="term" value="P:lipopolysaccharide transport"/>
    <property type="evidence" value="ECO:0007669"/>
    <property type="project" value="TreeGrafter"/>
</dbReference>
<keyword evidence="3 6" id="KW-0812">Transmembrane</keyword>
<dbReference type="PANTHER" id="PTHR33529">
    <property type="entry name" value="SLR0882 PROTEIN-RELATED"/>
    <property type="match status" value="1"/>
</dbReference>
<reference evidence="7 8" key="1">
    <citation type="submission" date="2017-01" db="EMBL/GenBank/DDBJ databases">
        <title>Trade-off between light-utilization and light-protection in marine flavobacteria.</title>
        <authorList>
            <person name="Kumagai Y."/>
            <person name="Yoshizawa S."/>
            <person name="Kogure K."/>
            <person name="Iwasaki W."/>
        </authorList>
    </citation>
    <scope>NUCLEOTIDE SEQUENCE [LARGE SCALE GENOMIC DNA]</scope>
    <source>
        <strain evidence="7 8">KCTC 32109</strain>
    </source>
</reference>